<proteinExistence type="predicted"/>
<feature type="compositionally biased region" description="Basic and acidic residues" evidence="1">
    <location>
        <begin position="142"/>
        <end position="151"/>
    </location>
</feature>
<dbReference type="STRING" id="52586.A0A0B1P873"/>
<dbReference type="EMBL" id="JNVN01001792">
    <property type="protein sequence ID" value="KHJ32829.1"/>
    <property type="molecule type" value="Genomic_DNA"/>
</dbReference>
<feature type="region of interest" description="Disordered" evidence="1">
    <location>
        <begin position="1"/>
        <end position="73"/>
    </location>
</feature>
<reference evidence="2 3" key="1">
    <citation type="journal article" date="2014" name="BMC Genomics">
        <title>Adaptive genomic structural variation in the grape powdery mildew pathogen, Erysiphe necator.</title>
        <authorList>
            <person name="Jones L."/>
            <person name="Riaz S."/>
            <person name="Morales-Cruz A."/>
            <person name="Amrine K.C."/>
            <person name="McGuire B."/>
            <person name="Gubler W.D."/>
            <person name="Walker M.A."/>
            <person name="Cantu D."/>
        </authorList>
    </citation>
    <scope>NUCLEOTIDE SEQUENCE [LARGE SCALE GENOMIC DNA]</scope>
    <source>
        <strain evidence="3">c</strain>
    </source>
</reference>
<comment type="caution">
    <text evidence="2">The sequence shown here is derived from an EMBL/GenBank/DDBJ whole genome shotgun (WGS) entry which is preliminary data.</text>
</comment>
<accession>A0A0B1P873</accession>
<protein>
    <submittedName>
        <fullName evidence="2">Putative eka-like protein</fullName>
    </submittedName>
</protein>
<gene>
    <name evidence="2" type="ORF">EV44_g4164</name>
</gene>
<evidence type="ECO:0000313" key="2">
    <source>
        <dbReference type="EMBL" id="KHJ32829.1"/>
    </source>
</evidence>
<dbReference type="HOGENOM" id="CLU_018153_3_3_1"/>
<feature type="region of interest" description="Disordered" evidence="1">
    <location>
        <begin position="130"/>
        <end position="151"/>
    </location>
</feature>
<feature type="compositionally biased region" description="Pro residues" evidence="1">
    <location>
        <begin position="21"/>
        <end position="41"/>
    </location>
</feature>
<dbReference type="AlphaFoldDB" id="A0A0B1P873"/>
<keyword evidence="3" id="KW-1185">Reference proteome</keyword>
<dbReference type="Proteomes" id="UP000030854">
    <property type="component" value="Unassembled WGS sequence"/>
</dbReference>
<organism evidence="2 3">
    <name type="scientific">Uncinula necator</name>
    <name type="common">Grape powdery mildew</name>
    <dbReference type="NCBI Taxonomy" id="52586"/>
    <lineage>
        <taxon>Eukaryota</taxon>
        <taxon>Fungi</taxon>
        <taxon>Dikarya</taxon>
        <taxon>Ascomycota</taxon>
        <taxon>Pezizomycotina</taxon>
        <taxon>Leotiomycetes</taxon>
        <taxon>Erysiphales</taxon>
        <taxon>Erysiphaceae</taxon>
        <taxon>Erysiphe</taxon>
    </lineage>
</organism>
<sequence>MTDSMDISQESQAPSTERSQQPPPIHNPSPPIASPPPPSQIPPSTTSAVGRQMLKPVAPSKCPIPERPLHNRRDNSDIANAFIPKELAEIIATRQRCKRARHAQKEEAVALKAYLRQAVASFAAADSSPSPPCVPLYTRPGNRNEKGKEKEKILPKKVAVAIPKTIPKQVFNQGSMKEVKQLKVAPNSNNTWATVVRKGQKKARVLNVQVLKADTRIRGTQKPSNKEKSASIVSDKRLFVRLPIEHEWRKLSPAGIREVVVKKLMISPTLIGKIKPVHSGFALSPCSIEARETILNAGNGLFLSGAKLEEASNWISVIVPTLPLTIRTEQGEIEVSKSMLTDEIERVSFIRPAHVKFYGANKAEAPHRTWMAYFTKAPSTAFRVFDESGVARRFKKQQPLHFCMHNWKWQY</sequence>
<evidence type="ECO:0000256" key="1">
    <source>
        <dbReference type="SAM" id="MobiDB-lite"/>
    </source>
</evidence>
<evidence type="ECO:0000313" key="3">
    <source>
        <dbReference type="Proteomes" id="UP000030854"/>
    </source>
</evidence>
<feature type="compositionally biased region" description="Polar residues" evidence="1">
    <location>
        <begin position="1"/>
        <end position="18"/>
    </location>
</feature>
<name>A0A0B1P873_UNCNE</name>